<dbReference type="InterPro" id="IPR013096">
    <property type="entry name" value="Cupin_2"/>
</dbReference>
<dbReference type="GO" id="GO:0046872">
    <property type="term" value="F:metal ion binding"/>
    <property type="evidence" value="ECO:0007669"/>
    <property type="project" value="UniProtKB-KW"/>
</dbReference>
<dbReference type="InterPro" id="IPR011051">
    <property type="entry name" value="RmlC_Cupin_sf"/>
</dbReference>
<dbReference type="Pfam" id="PF07883">
    <property type="entry name" value="Cupin_2"/>
    <property type="match status" value="1"/>
</dbReference>
<sequence>MDTQAGWKIVKEDERYVVSDNCSLKKLVTSITILNPHHSTSGHSHAGQEEVYIFRQGEGEMEINDKRFKVQQGEIIFIQDGDFHRVHNTSNDKLEFVCVFDGVRSH</sequence>
<evidence type="ECO:0000313" key="3">
    <source>
        <dbReference type="EMBL" id="SVC68782.1"/>
    </source>
</evidence>
<organism evidence="3">
    <name type="scientific">marine metagenome</name>
    <dbReference type="NCBI Taxonomy" id="408172"/>
    <lineage>
        <taxon>unclassified sequences</taxon>
        <taxon>metagenomes</taxon>
        <taxon>ecological metagenomes</taxon>
    </lineage>
</organism>
<keyword evidence="1" id="KW-0479">Metal-binding</keyword>
<evidence type="ECO:0000259" key="2">
    <source>
        <dbReference type="Pfam" id="PF07883"/>
    </source>
</evidence>
<dbReference type="EMBL" id="UINC01105101">
    <property type="protein sequence ID" value="SVC68782.1"/>
    <property type="molecule type" value="Genomic_DNA"/>
</dbReference>
<name>A0A382PA16_9ZZZZ</name>
<dbReference type="InterPro" id="IPR051610">
    <property type="entry name" value="GPI/OXD"/>
</dbReference>
<protein>
    <recommendedName>
        <fullName evidence="2">Cupin type-2 domain-containing protein</fullName>
    </recommendedName>
</protein>
<dbReference type="AlphaFoldDB" id="A0A382PA16"/>
<proteinExistence type="predicted"/>
<dbReference type="PANTHER" id="PTHR35848:SF6">
    <property type="entry name" value="CUPIN TYPE-2 DOMAIN-CONTAINING PROTEIN"/>
    <property type="match status" value="1"/>
</dbReference>
<feature type="domain" description="Cupin type-2" evidence="2">
    <location>
        <begin position="32"/>
        <end position="100"/>
    </location>
</feature>
<dbReference type="SUPFAM" id="SSF51182">
    <property type="entry name" value="RmlC-like cupins"/>
    <property type="match status" value="1"/>
</dbReference>
<accession>A0A382PA16</accession>
<gene>
    <name evidence="3" type="ORF">METZ01_LOCUS321636</name>
</gene>
<dbReference type="InterPro" id="IPR014710">
    <property type="entry name" value="RmlC-like_jellyroll"/>
</dbReference>
<reference evidence="3" key="1">
    <citation type="submission" date="2018-05" db="EMBL/GenBank/DDBJ databases">
        <authorList>
            <person name="Lanie J.A."/>
            <person name="Ng W.-L."/>
            <person name="Kazmierczak K.M."/>
            <person name="Andrzejewski T.M."/>
            <person name="Davidsen T.M."/>
            <person name="Wayne K.J."/>
            <person name="Tettelin H."/>
            <person name="Glass J.I."/>
            <person name="Rusch D."/>
            <person name="Podicherti R."/>
            <person name="Tsui H.-C.T."/>
            <person name="Winkler M.E."/>
        </authorList>
    </citation>
    <scope>NUCLEOTIDE SEQUENCE</scope>
</reference>
<dbReference type="Gene3D" id="2.60.120.10">
    <property type="entry name" value="Jelly Rolls"/>
    <property type="match status" value="1"/>
</dbReference>
<evidence type="ECO:0000256" key="1">
    <source>
        <dbReference type="ARBA" id="ARBA00022723"/>
    </source>
</evidence>
<dbReference type="PANTHER" id="PTHR35848">
    <property type="entry name" value="OXALATE-BINDING PROTEIN"/>
    <property type="match status" value="1"/>
</dbReference>